<dbReference type="Pfam" id="PF00990">
    <property type="entry name" value="GGDEF"/>
    <property type="match status" value="1"/>
</dbReference>
<dbReference type="Gene3D" id="3.30.70.270">
    <property type="match status" value="1"/>
</dbReference>
<evidence type="ECO:0000313" key="2">
    <source>
        <dbReference type="EMBL" id="MPN54221.1"/>
    </source>
</evidence>
<feature type="domain" description="GGDEF" evidence="1">
    <location>
        <begin position="1"/>
        <end position="80"/>
    </location>
</feature>
<proteinExistence type="predicted"/>
<dbReference type="InterPro" id="IPR052163">
    <property type="entry name" value="DGC-Regulatory_Protein"/>
</dbReference>
<dbReference type="PROSITE" id="PS50887">
    <property type="entry name" value="GGDEF"/>
    <property type="match status" value="1"/>
</dbReference>
<sequence>MVVTERLLSPQQAHDLGQKLLDAFHAPFALGSVQIQVGLTIGYAIAPDDGMDAATLLKRADAAMYSGKQSGKFCLRRNRGDLALSSS</sequence>
<protein>
    <recommendedName>
        <fullName evidence="1">GGDEF domain-containing protein</fullName>
    </recommendedName>
</protein>
<dbReference type="EMBL" id="VSSQ01122248">
    <property type="protein sequence ID" value="MPN54221.1"/>
    <property type="molecule type" value="Genomic_DNA"/>
</dbReference>
<organism evidence="2">
    <name type="scientific">bioreactor metagenome</name>
    <dbReference type="NCBI Taxonomy" id="1076179"/>
    <lineage>
        <taxon>unclassified sequences</taxon>
        <taxon>metagenomes</taxon>
        <taxon>ecological metagenomes</taxon>
    </lineage>
</organism>
<gene>
    <name evidence="2" type="ORF">SDC9_201891</name>
</gene>
<name>A0A645IS65_9ZZZZ</name>
<dbReference type="AlphaFoldDB" id="A0A645IS65"/>
<dbReference type="PANTHER" id="PTHR46663:SF3">
    <property type="entry name" value="SLL0267 PROTEIN"/>
    <property type="match status" value="1"/>
</dbReference>
<comment type="caution">
    <text evidence="2">The sequence shown here is derived from an EMBL/GenBank/DDBJ whole genome shotgun (WGS) entry which is preliminary data.</text>
</comment>
<reference evidence="2" key="1">
    <citation type="submission" date="2019-08" db="EMBL/GenBank/DDBJ databases">
        <authorList>
            <person name="Kucharzyk K."/>
            <person name="Murdoch R.W."/>
            <person name="Higgins S."/>
            <person name="Loffler F."/>
        </authorList>
    </citation>
    <scope>NUCLEOTIDE SEQUENCE</scope>
</reference>
<dbReference type="SUPFAM" id="SSF55073">
    <property type="entry name" value="Nucleotide cyclase"/>
    <property type="match status" value="1"/>
</dbReference>
<dbReference type="InterPro" id="IPR029787">
    <property type="entry name" value="Nucleotide_cyclase"/>
</dbReference>
<evidence type="ECO:0000259" key="1">
    <source>
        <dbReference type="PROSITE" id="PS50887"/>
    </source>
</evidence>
<accession>A0A645IS65</accession>
<dbReference type="InterPro" id="IPR043128">
    <property type="entry name" value="Rev_trsase/Diguanyl_cyclase"/>
</dbReference>
<dbReference type="InterPro" id="IPR000160">
    <property type="entry name" value="GGDEF_dom"/>
</dbReference>
<dbReference type="PANTHER" id="PTHR46663">
    <property type="entry name" value="DIGUANYLATE CYCLASE DGCT-RELATED"/>
    <property type="match status" value="1"/>
</dbReference>